<sequence length="523" mass="55994">MPLFLQTLLAALFLALVPALPGSAQNAPDGADTAALSDPYGRVSPRGTVDGYLKAMREADPDKAALFLDLREVPKGQGARRATQLKDLLDDGGYFFAADEISARPDGNLADEMSADLEEVGALTAGNRDRPLILQRVAQSGGHSIWLFSAPTVASIPDLHRVARRGVLDRVLPEDLKSVKLLTVPVGHWLAILIVAGLSALVGYWLARLALGALDWLLKARRTSAVPLDIEPVFLPLGTLLAVTIYREAVVLIGIQVVARGAIDWIAVTILWLAFAVLCLKVVDLIADVIRSAVQAGAHNASIAALILMRKVAKAVILAVLTVQILEILGFDVTTAIAALGIGGLALALGAQKTVENLVGSVNVVADRPVEVGDFCRFGDVTGTVEDIGIRSTKVRTPERTIVTVPNGTFAAMQIENFAVRDQFLFNAVLALRCDTPAADLRRILDALRTDLQSCPAIAEGARVNLTALTRDSIEIEIYCYARAADYPSFLALREERLLAILATVSASDSRFAFPPRLVTLRE</sequence>
<reference evidence="11 12" key="1">
    <citation type="journal article" date="2015" name="Int. J. Syst. Evol. Microbiol.">
        <title>Aestuariivita atlantica sp. nov., isolated from deep sea sediment of the Atlantic Ocean.</title>
        <authorList>
            <person name="Li G."/>
            <person name="Lai Q."/>
            <person name="Du Y."/>
            <person name="Liu X."/>
            <person name="Sun F."/>
            <person name="Shao Z."/>
        </authorList>
    </citation>
    <scope>NUCLEOTIDE SEQUENCE [LARGE SCALE GENOMIC DNA]</scope>
    <source>
        <strain evidence="11 12">22II-S11-z3</strain>
    </source>
</reference>
<dbReference type="AlphaFoldDB" id="A0A0L1JK35"/>
<dbReference type="InterPro" id="IPR010920">
    <property type="entry name" value="LSM_dom_sf"/>
</dbReference>
<dbReference type="OrthoDB" id="9814206at2"/>
<dbReference type="Pfam" id="PF21088">
    <property type="entry name" value="MS_channel_1st"/>
    <property type="match status" value="1"/>
</dbReference>
<evidence type="ECO:0000256" key="7">
    <source>
        <dbReference type="SAM" id="Phobius"/>
    </source>
</evidence>
<dbReference type="InterPro" id="IPR049142">
    <property type="entry name" value="MS_channel_1st"/>
</dbReference>
<keyword evidence="6 7" id="KW-0472">Membrane</keyword>
<dbReference type="InterPro" id="IPR011014">
    <property type="entry name" value="MscS_channel_TM-2"/>
</dbReference>
<evidence type="ECO:0000256" key="1">
    <source>
        <dbReference type="ARBA" id="ARBA00004651"/>
    </source>
</evidence>
<protein>
    <recommendedName>
        <fullName evidence="13">Mechanosensitive ion channel protein MscS</fullName>
    </recommendedName>
</protein>
<name>A0A0L1JK35_9RHOB</name>
<gene>
    <name evidence="11" type="ORF">ATO11_19165</name>
</gene>
<evidence type="ECO:0000259" key="9">
    <source>
        <dbReference type="Pfam" id="PF00924"/>
    </source>
</evidence>
<proteinExistence type="inferred from homology"/>
<dbReference type="GO" id="GO:0008381">
    <property type="term" value="F:mechanosensitive monoatomic ion channel activity"/>
    <property type="evidence" value="ECO:0007669"/>
    <property type="project" value="UniProtKB-ARBA"/>
</dbReference>
<feature type="transmembrane region" description="Helical" evidence="7">
    <location>
        <begin position="316"/>
        <end position="349"/>
    </location>
</feature>
<dbReference type="SUPFAM" id="SSF82861">
    <property type="entry name" value="Mechanosensitive channel protein MscS (YggB), transmembrane region"/>
    <property type="match status" value="1"/>
</dbReference>
<keyword evidence="12" id="KW-1185">Reference proteome</keyword>
<comment type="subcellular location">
    <subcellularLocation>
        <location evidence="1">Cell membrane</location>
        <topology evidence="1">Multi-pass membrane protein</topology>
    </subcellularLocation>
</comment>
<organism evidence="11 12">
    <name type="scientific">Pseudaestuariivita atlantica</name>
    <dbReference type="NCBI Taxonomy" id="1317121"/>
    <lineage>
        <taxon>Bacteria</taxon>
        <taxon>Pseudomonadati</taxon>
        <taxon>Pseudomonadota</taxon>
        <taxon>Alphaproteobacteria</taxon>
        <taxon>Rhodobacterales</taxon>
        <taxon>Paracoccaceae</taxon>
        <taxon>Pseudaestuariivita</taxon>
    </lineage>
</organism>
<comment type="similarity">
    <text evidence="2">Belongs to the MscS (TC 1.A.23) family.</text>
</comment>
<feature type="chain" id="PRO_5005553994" description="Mechanosensitive ion channel protein MscS" evidence="8">
    <location>
        <begin position="27"/>
        <end position="523"/>
    </location>
</feature>
<feature type="transmembrane region" description="Helical" evidence="7">
    <location>
        <begin position="232"/>
        <end position="259"/>
    </location>
</feature>
<comment type="caution">
    <text evidence="11">The sequence shown here is derived from an EMBL/GenBank/DDBJ whole genome shotgun (WGS) entry which is preliminary data.</text>
</comment>
<dbReference type="InterPro" id="IPR011066">
    <property type="entry name" value="MscS_channel_C_sf"/>
</dbReference>
<dbReference type="Proteomes" id="UP000036938">
    <property type="component" value="Unassembled WGS sequence"/>
</dbReference>
<dbReference type="PANTHER" id="PTHR30566:SF5">
    <property type="entry name" value="MECHANOSENSITIVE ION CHANNEL PROTEIN 1, MITOCHONDRIAL-RELATED"/>
    <property type="match status" value="1"/>
</dbReference>
<dbReference type="SUPFAM" id="SSF82689">
    <property type="entry name" value="Mechanosensitive channel protein MscS (YggB), C-terminal domain"/>
    <property type="match status" value="1"/>
</dbReference>
<evidence type="ECO:0000256" key="2">
    <source>
        <dbReference type="ARBA" id="ARBA00008017"/>
    </source>
</evidence>
<dbReference type="PANTHER" id="PTHR30566">
    <property type="entry name" value="YNAI-RELATED MECHANOSENSITIVE ION CHANNEL"/>
    <property type="match status" value="1"/>
</dbReference>
<dbReference type="Gene3D" id="2.30.30.60">
    <property type="match status" value="1"/>
</dbReference>
<dbReference type="RefSeq" id="WP_050532534.1">
    <property type="nucleotide sequence ID" value="NZ_AQQZ01000015.1"/>
</dbReference>
<dbReference type="PATRIC" id="fig|1317121.7.peg.941"/>
<dbReference type="InterPro" id="IPR006685">
    <property type="entry name" value="MscS_channel_2nd"/>
</dbReference>
<evidence type="ECO:0000313" key="11">
    <source>
        <dbReference type="EMBL" id="KNG92119.1"/>
    </source>
</evidence>
<feature type="domain" description="Mechanosensitive ion channel transmembrane helices 2/3" evidence="10">
    <location>
        <begin position="311"/>
        <end position="352"/>
    </location>
</feature>
<evidence type="ECO:0000259" key="10">
    <source>
        <dbReference type="Pfam" id="PF21088"/>
    </source>
</evidence>
<evidence type="ECO:0000256" key="8">
    <source>
        <dbReference type="SAM" id="SignalP"/>
    </source>
</evidence>
<keyword evidence="8" id="KW-0732">Signal</keyword>
<accession>A0A0L1JK35</accession>
<dbReference type="GO" id="GO:0005886">
    <property type="term" value="C:plasma membrane"/>
    <property type="evidence" value="ECO:0007669"/>
    <property type="project" value="UniProtKB-SubCell"/>
</dbReference>
<feature type="domain" description="Mechanosensitive ion channel MscS" evidence="9">
    <location>
        <begin position="354"/>
        <end position="418"/>
    </location>
</feature>
<evidence type="ECO:0000313" key="12">
    <source>
        <dbReference type="Proteomes" id="UP000036938"/>
    </source>
</evidence>
<feature type="transmembrane region" description="Helical" evidence="7">
    <location>
        <begin position="265"/>
        <end position="283"/>
    </location>
</feature>
<keyword evidence="3" id="KW-1003">Cell membrane</keyword>
<dbReference type="EMBL" id="AQQZ01000015">
    <property type="protein sequence ID" value="KNG92119.1"/>
    <property type="molecule type" value="Genomic_DNA"/>
</dbReference>
<dbReference type="SUPFAM" id="SSF50182">
    <property type="entry name" value="Sm-like ribonucleoproteins"/>
    <property type="match status" value="1"/>
</dbReference>
<keyword evidence="4 7" id="KW-0812">Transmembrane</keyword>
<evidence type="ECO:0008006" key="13">
    <source>
        <dbReference type="Google" id="ProtNLM"/>
    </source>
</evidence>
<evidence type="ECO:0000256" key="4">
    <source>
        <dbReference type="ARBA" id="ARBA00022692"/>
    </source>
</evidence>
<dbReference type="InterPro" id="IPR023408">
    <property type="entry name" value="MscS_beta-dom_sf"/>
</dbReference>
<dbReference type="Gene3D" id="1.10.287.1260">
    <property type="match status" value="1"/>
</dbReference>
<dbReference type="Pfam" id="PF00924">
    <property type="entry name" value="MS_channel_2nd"/>
    <property type="match status" value="1"/>
</dbReference>
<keyword evidence="5 7" id="KW-1133">Transmembrane helix</keyword>
<evidence type="ECO:0000256" key="5">
    <source>
        <dbReference type="ARBA" id="ARBA00022989"/>
    </source>
</evidence>
<evidence type="ECO:0000256" key="3">
    <source>
        <dbReference type="ARBA" id="ARBA00022475"/>
    </source>
</evidence>
<dbReference type="STRING" id="1317121.ATO11_19165"/>
<feature type="transmembrane region" description="Helical" evidence="7">
    <location>
        <begin position="189"/>
        <end position="211"/>
    </location>
</feature>
<feature type="signal peptide" evidence="8">
    <location>
        <begin position="1"/>
        <end position="26"/>
    </location>
</feature>
<evidence type="ECO:0000256" key="6">
    <source>
        <dbReference type="ARBA" id="ARBA00023136"/>
    </source>
</evidence>